<evidence type="ECO:0000256" key="7">
    <source>
        <dbReference type="ARBA" id="ARBA00023136"/>
    </source>
</evidence>
<evidence type="ECO:0000256" key="4">
    <source>
        <dbReference type="ARBA" id="ARBA00022475"/>
    </source>
</evidence>
<feature type="transmembrane region" description="Helical" evidence="9">
    <location>
        <begin position="151"/>
        <end position="174"/>
    </location>
</feature>
<keyword evidence="7 8" id="KW-0472">Membrane</keyword>
<feature type="transmembrane region" description="Helical" evidence="9">
    <location>
        <begin position="43"/>
        <end position="63"/>
    </location>
</feature>
<dbReference type="PIRSF" id="PIRSF037778">
    <property type="entry name" value="UCP037778_transp_RibU"/>
    <property type="match status" value="1"/>
</dbReference>
<keyword evidence="5 9" id="KW-0812">Transmembrane</keyword>
<name>A0A1W1ICF2_9LACT</name>
<dbReference type="Gene3D" id="1.10.1760.20">
    <property type="match status" value="1"/>
</dbReference>
<evidence type="ECO:0000256" key="2">
    <source>
        <dbReference type="ARBA" id="ARBA00005540"/>
    </source>
</evidence>
<feature type="transmembrane region" description="Helical" evidence="9">
    <location>
        <begin position="107"/>
        <end position="131"/>
    </location>
</feature>
<evidence type="ECO:0000256" key="9">
    <source>
        <dbReference type="SAM" id="Phobius"/>
    </source>
</evidence>
<comment type="subcellular location">
    <subcellularLocation>
        <location evidence="1">Cell membrane</location>
        <topology evidence="1">Multi-pass membrane protein</topology>
    </subcellularLocation>
</comment>
<dbReference type="RefSeq" id="WP_086941562.1">
    <property type="nucleotide sequence ID" value="NZ_FONM01000002.1"/>
</dbReference>
<keyword evidence="3 8" id="KW-0813">Transport</keyword>
<feature type="transmembrane region" description="Helical" evidence="9">
    <location>
        <begin position="12"/>
        <end position="36"/>
    </location>
</feature>
<dbReference type="GO" id="GO:0032217">
    <property type="term" value="F:riboflavin transmembrane transporter activity"/>
    <property type="evidence" value="ECO:0007669"/>
    <property type="project" value="UniProtKB-UniRule"/>
</dbReference>
<dbReference type="OrthoDB" id="9809216at2"/>
<evidence type="ECO:0000313" key="10">
    <source>
        <dbReference type="EMBL" id="SLM50670.1"/>
    </source>
</evidence>
<protein>
    <recommendedName>
        <fullName evidence="8">Riboflavin transporter</fullName>
    </recommendedName>
</protein>
<evidence type="ECO:0000256" key="6">
    <source>
        <dbReference type="ARBA" id="ARBA00022989"/>
    </source>
</evidence>
<evidence type="ECO:0000313" key="11">
    <source>
        <dbReference type="Proteomes" id="UP000195985"/>
    </source>
</evidence>
<evidence type="ECO:0000256" key="3">
    <source>
        <dbReference type="ARBA" id="ARBA00022448"/>
    </source>
</evidence>
<dbReference type="GO" id="GO:0005886">
    <property type="term" value="C:plasma membrane"/>
    <property type="evidence" value="ECO:0007669"/>
    <property type="project" value="UniProtKB-SubCell"/>
</dbReference>
<dbReference type="Pfam" id="PF12822">
    <property type="entry name" value="ECF_trnsprt"/>
    <property type="match status" value="1"/>
</dbReference>
<comment type="function">
    <text evidence="8">Probably a riboflavin-binding protein that interacts with the energy-coupling factor (ECF) ABC-transporter complex.</text>
</comment>
<dbReference type="PANTHER" id="PTHR38438">
    <property type="entry name" value="RIBOFLAVIN TRANSPORTER RIBU"/>
    <property type="match status" value="1"/>
</dbReference>
<keyword evidence="4 8" id="KW-1003">Cell membrane</keyword>
<evidence type="ECO:0000256" key="8">
    <source>
        <dbReference type="PIRNR" id="PIRNR037778"/>
    </source>
</evidence>
<dbReference type="STRING" id="43064.SAMN04488086_102350"/>
<gene>
    <name evidence="10" type="ORF">TPAS_342</name>
</gene>
<proteinExistence type="inferred from homology"/>
<keyword evidence="6 9" id="KW-1133">Transmembrane helix</keyword>
<keyword evidence="11" id="KW-1185">Reference proteome</keyword>
<dbReference type="Proteomes" id="UP000195985">
    <property type="component" value="Unassembled WGS sequence"/>
</dbReference>
<evidence type="ECO:0000256" key="5">
    <source>
        <dbReference type="ARBA" id="ARBA00022692"/>
    </source>
</evidence>
<dbReference type="InterPro" id="IPR024529">
    <property type="entry name" value="ECF_trnsprt_substrate-spec"/>
</dbReference>
<dbReference type="InterPro" id="IPR025720">
    <property type="entry name" value="RibU"/>
</dbReference>
<dbReference type="PANTHER" id="PTHR38438:SF1">
    <property type="entry name" value="RIBOFLAVIN TRANSPORTER RIBU"/>
    <property type="match status" value="1"/>
</dbReference>
<evidence type="ECO:0000256" key="1">
    <source>
        <dbReference type="ARBA" id="ARBA00004651"/>
    </source>
</evidence>
<organism evidence="10 11">
    <name type="scientific">Trichococcus pasteurii</name>
    <dbReference type="NCBI Taxonomy" id="43064"/>
    <lineage>
        <taxon>Bacteria</taxon>
        <taxon>Bacillati</taxon>
        <taxon>Bacillota</taxon>
        <taxon>Bacilli</taxon>
        <taxon>Lactobacillales</taxon>
        <taxon>Carnobacteriaceae</taxon>
        <taxon>Trichococcus</taxon>
    </lineage>
</organism>
<dbReference type="AlphaFoldDB" id="A0A1W1ICF2"/>
<accession>A0A1W1ICF2</accession>
<reference evidence="11" key="1">
    <citation type="submission" date="2016-04" db="EMBL/GenBank/DDBJ databases">
        <authorList>
            <person name="Strepis N."/>
        </authorList>
    </citation>
    <scope>NUCLEOTIDE SEQUENCE [LARGE SCALE GENOMIC DNA]</scope>
</reference>
<sequence length="191" mass="20943">MQQNKTKRLVGISLFGALAFVLMFIAFPVIPAFSYLKIDFSDLPILLSFFLYGPAGGIISAVIRSVLHYVQTGGDMGYPIGDFASLLATLSYTLPVYNLLKKAKTKTAVIMALLTGTLVLTVVLSVANWFIITPLYMHLLNFEMGPIKELVLAGVLPFNIIKGLVVSAVILLMMPKLKPWLAHNKVPFAQQ</sequence>
<comment type="similarity">
    <text evidence="2 8">Belongs to the prokaryotic riboflavin transporter (P-RFT) (TC 2.A.87) family.</text>
</comment>
<dbReference type="EMBL" id="FWEY01000001">
    <property type="protein sequence ID" value="SLM50670.1"/>
    <property type="molecule type" value="Genomic_DNA"/>
</dbReference>